<evidence type="ECO:0000313" key="1">
    <source>
        <dbReference type="EMBL" id="KAJ7669772.1"/>
    </source>
</evidence>
<comment type="caution">
    <text evidence="1">The sequence shown here is derived from an EMBL/GenBank/DDBJ whole genome shotgun (WGS) entry which is preliminary data.</text>
</comment>
<gene>
    <name evidence="1" type="ORF">B0H17DRAFT_1142009</name>
</gene>
<dbReference type="EMBL" id="JARKIE010000184">
    <property type="protein sequence ID" value="KAJ7669772.1"/>
    <property type="molecule type" value="Genomic_DNA"/>
</dbReference>
<organism evidence="1 2">
    <name type="scientific">Mycena rosella</name>
    <name type="common">Pink bonnet</name>
    <name type="synonym">Agaricus rosellus</name>
    <dbReference type="NCBI Taxonomy" id="1033263"/>
    <lineage>
        <taxon>Eukaryota</taxon>
        <taxon>Fungi</taxon>
        <taxon>Dikarya</taxon>
        <taxon>Basidiomycota</taxon>
        <taxon>Agaricomycotina</taxon>
        <taxon>Agaricomycetes</taxon>
        <taxon>Agaricomycetidae</taxon>
        <taxon>Agaricales</taxon>
        <taxon>Marasmiineae</taxon>
        <taxon>Mycenaceae</taxon>
        <taxon>Mycena</taxon>
    </lineage>
</organism>
<keyword evidence="2" id="KW-1185">Reference proteome</keyword>
<proteinExistence type="predicted"/>
<name>A0AAD7G5L8_MYCRO</name>
<sequence length="190" mass="21637">MCCSESIFQVAWRNASGCLKIEGKAVERVEKTKYVMDPRESDGGWKSAGRPCSSSWGEARYMPAHIIDVAGLMFHRADAGSCARDVDHRENKAFQLRRIRAHRDWYKGHGVRLPHNSVIRSYYIPAHSLFGSWFVGVTFVESTPVLGYLPSRFSPALALQFMFGHVRDRLPVTTGGVYAFQKIRKMRRLQ</sequence>
<protein>
    <submittedName>
        <fullName evidence="1">Uncharacterized protein</fullName>
    </submittedName>
</protein>
<accession>A0AAD7G5L8</accession>
<dbReference type="Proteomes" id="UP001221757">
    <property type="component" value="Unassembled WGS sequence"/>
</dbReference>
<reference evidence="1" key="1">
    <citation type="submission" date="2023-03" db="EMBL/GenBank/DDBJ databases">
        <title>Massive genome expansion in bonnet fungi (Mycena s.s.) driven by repeated elements and novel gene families across ecological guilds.</title>
        <authorList>
            <consortium name="Lawrence Berkeley National Laboratory"/>
            <person name="Harder C.B."/>
            <person name="Miyauchi S."/>
            <person name="Viragh M."/>
            <person name="Kuo A."/>
            <person name="Thoen E."/>
            <person name="Andreopoulos B."/>
            <person name="Lu D."/>
            <person name="Skrede I."/>
            <person name="Drula E."/>
            <person name="Henrissat B."/>
            <person name="Morin E."/>
            <person name="Kohler A."/>
            <person name="Barry K."/>
            <person name="LaButti K."/>
            <person name="Morin E."/>
            <person name="Salamov A."/>
            <person name="Lipzen A."/>
            <person name="Mereny Z."/>
            <person name="Hegedus B."/>
            <person name="Baldrian P."/>
            <person name="Stursova M."/>
            <person name="Weitz H."/>
            <person name="Taylor A."/>
            <person name="Grigoriev I.V."/>
            <person name="Nagy L.G."/>
            <person name="Martin F."/>
            <person name="Kauserud H."/>
        </authorList>
    </citation>
    <scope>NUCLEOTIDE SEQUENCE</scope>
    <source>
        <strain evidence="1">CBHHK067</strain>
    </source>
</reference>
<evidence type="ECO:0000313" key="2">
    <source>
        <dbReference type="Proteomes" id="UP001221757"/>
    </source>
</evidence>
<dbReference type="AlphaFoldDB" id="A0AAD7G5L8"/>